<dbReference type="PANTHER" id="PTHR11743:SF27">
    <property type="entry name" value="MITOCHONDRIAL OUTER MEMBRANE PROTEIN PORIN 4"/>
    <property type="match status" value="1"/>
</dbReference>
<dbReference type="GO" id="GO:0008308">
    <property type="term" value="F:voltage-gated monoatomic anion channel activity"/>
    <property type="evidence" value="ECO:0007669"/>
    <property type="project" value="InterPro"/>
</dbReference>
<organism evidence="2 3">
    <name type="scientific">Iris pallida</name>
    <name type="common">Sweet iris</name>
    <dbReference type="NCBI Taxonomy" id="29817"/>
    <lineage>
        <taxon>Eukaryota</taxon>
        <taxon>Viridiplantae</taxon>
        <taxon>Streptophyta</taxon>
        <taxon>Embryophyta</taxon>
        <taxon>Tracheophyta</taxon>
        <taxon>Spermatophyta</taxon>
        <taxon>Magnoliopsida</taxon>
        <taxon>Liliopsida</taxon>
        <taxon>Asparagales</taxon>
        <taxon>Iridaceae</taxon>
        <taxon>Iridoideae</taxon>
        <taxon>Irideae</taxon>
        <taxon>Iris</taxon>
    </lineage>
</organism>
<proteinExistence type="inferred from homology"/>
<dbReference type="EMBL" id="JANAVB010002796">
    <property type="protein sequence ID" value="KAJ6850520.1"/>
    <property type="molecule type" value="Genomic_DNA"/>
</dbReference>
<keyword evidence="3" id="KW-1185">Reference proteome</keyword>
<dbReference type="Pfam" id="PF01459">
    <property type="entry name" value="Porin_3"/>
    <property type="match status" value="1"/>
</dbReference>
<evidence type="ECO:0000256" key="1">
    <source>
        <dbReference type="ARBA" id="ARBA00009624"/>
    </source>
</evidence>
<gene>
    <name evidence="2" type="ORF">M6B38_263275</name>
</gene>
<dbReference type="InterPro" id="IPR001925">
    <property type="entry name" value="Porin_Euk"/>
</dbReference>
<comment type="caution">
    <text evidence="2">The sequence shown here is derived from an EMBL/GenBank/DDBJ whole genome shotgun (WGS) entry which is preliminary data.</text>
</comment>
<comment type="similarity">
    <text evidence="1">Belongs to the eukaryotic mitochondrial porin (TC 1.B.8.1) family.</text>
</comment>
<dbReference type="InterPro" id="IPR027246">
    <property type="entry name" value="Porin_Euk/Tom40"/>
</dbReference>
<protein>
    <submittedName>
        <fullName evidence="2">Mitochondrial outer membrane protein porin 6</fullName>
    </submittedName>
</protein>
<dbReference type="Proteomes" id="UP001140949">
    <property type="component" value="Unassembled WGS sequence"/>
</dbReference>
<evidence type="ECO:0000313" key="2">
    <source>
        <dbReference type="EMBL" id="KAJ6850520.1"/>
    </source>
</evidence>
<dbReference type="InterPro" id="IPR023614">
    <property type="entry name" value="Porin_dom_sf"/>
</dbReference>
<reference evidence="2" key="1">
    <citation type="journal article" date="2023" name="GigaByte">
        <title>Genome assembly of the bearded iris, Iris pallida Lam.</title>
        <authorList>
            <person name="Bruccoleri R.E."/>
            <person name="Oakeley E.J."/>
            <person name="Faust A.M.E."/>
            <person name="Altorfer M."/>
            <person name="Dessus-Babus S."/>
            <person name="Burckhardt D."/>
            <person name="Oertli M."/>
            <person name="Naumann U."/>
            <person name="Petersen F."/>
            <person name="Wong J."/>
        </authorList>
    </citation>
    <scope>NUCLEOTIDE SEQUENCE</scope>
    <source>
        <strain evidence="2">GSM-AAB239-AS_SAM_17_03QT</strain>
    </source>
</reference>
<dbReference type="GO" id="GO:0005741">
    <property type="term" value="C:mitochondrial outer membrane"/>
    <property type="evidence" value="ECO:0007669"/>
    <property type="project" value="InterPro"/>
</dbReference>
<name>A0AAX6IB29_IRIPA</name>
<reference evidence="2" key="2">
    <citation type="submission" date="2023-04" db="EMBL/GenBank/DDBJ databases">
        <authorList>
            <person name="Bruccoleri R.E."/>
            <person name="Oakeley E.J."/>
            <person name="Faust A.-M."/>
            <person name="Dessus-Babus S."/>
            <person name="Altorfer M."/>
            <person name="Burckhardt D."/>
            <person name="Oertli M."/>
            <person name="Naumann U."/>
            <person name="Petersen F."/>
            <person name="Wong J."/>
        </authorList>
    </citation>
    <scope>NUCLEOTIDE SEQUENCE</scope>
    <source>
        <strain evidence="2">GSM-AAB239-AS_SAM_17_03QT</strain>
        <tissue evidence="2">Leaf</tissue>
    </source>
</reference>
<evidence type="ECO:0000313" key="3">
    <source>
        <dbReference type="Proteomes" id="UP001140949"/>
    </source>
</evidence>
<dbReference type="AlphaFoldDB" id="A0AAX6IB29"/>
<accession>A0AAX6IB29</accession>
<dbReference type="Gene3D" id="2.40.160.10">
    <property type="entry name" value="Porin"/>
    <property type="match status" value="1"/>
</dbReference>
<sequence length="75" mass="8323">MVHRFNTLENSFSIGSSHSLDPLTKLKTRFSNNGKVAVLCQHEWRPKSLVTLSAEYDPKSIMAPSRVGLALALKP</sequence>
<dbReference type="PANTHER" id="PTHR11743">
    <property type="entry name" value="VOLTAGE-DEPENDENT ANION-SELECTIVE CHANNEL"/>
    <property type="match status" value="1"/>
</dbReference>